<reference evidence="14 15" key="1">
    <citation type="submission" date="2019-11" db="EMBL/GenBank/DDBJ databases">
        <authorList>
            <person name="Holert J."/>
        </authorList>
    </citation>
    <scope>NUCLEOTIDE SEQUENCE [LARGE SCALE GENOMIC DNA]</scope>
    <source>
        <strain evidence="14">BC5_2</strain>
    </source>
</reference>
<feature type="transmembrane region" description="Helical" evidence="12">
    <location>
        <begin position="62"/>
        <end position="79"/>
    </location>
</feature>
<feature type="transmembrane region" description="Helical" evidence="12">
    <location>
        <begin position="187"/>
        <end position="206"/>
    </location>
</feature>
<keyword evidence="11" id="KW-0739">Sodium transport</keyword>
<feature type="transmembrane region" description="Helical" evidence="12">
    <location>
        <begin position="376"/>
        <end position="395"/>
    </location>
</feature>
<dbReference type="PANTHER" id="PTHR10110">
    <property type="entry name" value="SODIUM/HYDROGEN EXCHANGER"/>
    <property type="match status" value="1"/>
</dbReference>
<dbReference type="OrthoDB" id="9774146at2"/>
<evidence type="ECO:0000256" key="7">
    <source>
        <dbReference type="ARBA" id="ARBA00022989"/>
    </source>
</evidence>
<keyword evidence="9" id="KW-0406">Ion transport</keyword>
<feature type="transmembrane region" description="Helical" evidence="12">
    <location>
        <begin position="91"/>
        <end position="114"/>
    </location>
</feature>
<evidence type="ECO:0000256" key="12">
    <source>
        <dbReference type="SAM" id="Phobius"/>
    </source>
</evidence>
<evidence type="ECO:0000256" key="6">
    <source>
        <dbReference type="ARBA" id="ARBA00022692"/>
    </source>
</evidence>
<feature type="transmembrane region" description="Helical" evidence="12">
    <location>
        <begin position="213"/>
        <end position="235"/>
    </location>
</feature>
<evidence type="ECO:0000256" key="3">
    <source>
        <dbReference type="ARBA" id="ARBA00022448"/>
    </source>
</evidence>
<keyword evidence="7 12" id="KW-1133">Transmembrane helix</keyword>
<evidence type="ECO:0000256" key="9">
    <source>
        <dbReference type="ARBA" id="ARBA00023065"/>
    </source>
</evidence>
<feature type="transmembrane region" description="Helical" evidence="12">
    <location>
        <begin position="120"/>
        <end position="141"/>
    </location>
</feature>
<keyword evidence="4" id="KW-0050">Antiport</keyword>
<comment type="similarity">
    <text evidence="2">Belongs to the monovalent cation:proton antiporter 1 (CPA1) transporter (TC 2.A.36) family.</text>
</comment>
<dbReference type="AlphaFoldDB" id="A0A5S9QVP7"/>
<evidence type="ECO:0000256" key="1">
    <source>
        <dbReference type="ARBA" id="ARBA00004651"/>
    </source>
</evidence>
<feature type="transmembrane region" description="Helical" evidence="12">
    <location>
        <begin position="241"/>
        <end position="258"/>
    </location>
</feature>
<evidence type="ECO:0000256" key="5">
    <source>
        <dbReference type="ARBA" id="ARBA00022475"/>
    </source>
</evidence>
<dbReference type="GO" id="GO:0005886">
    <property type="term" value="C:plasma membrane"/>
    <property type="evidence" value="ECO:0007669"/>
    <property type="project" value="UniProtKB-SubCell"/>
</dbReference>
<dbReference type="Gene3D" id="6.10.140.1330">
    <property type="match status" value="1"/>
</dbReference>
<proteinExistence type="inferred from homology"/>
<dbReference type="GO" id="GO:0051453">
    <property type="term" value="P:regulation of intracellular pH"/>
    <property type="evidence" value="ECO:0007669"/>
    <property type="project" value="TreeGrafter"/>
</dbReference>
<feature type="transmembrane region" description="Helical" evidence="12">
    <location>
        <begin position="304"/>
        <end position="329"/>
    </location>
</feature>
<gene>
    <name evidence="14" type="primary">apnhaP</name>
    <name evidence="14" type="ORF">DPBNPPHM_02811</name>
</gene>
<evidence type="ECO:0000256" key="2">
    <source>
        <dbReference type="ARBA" id="ARBA00007367"/>
    </source>
</evidence>
<evidence type="ECO:0000256" key="8">
    <source>
        <dbReference type="ARBA" id="ARBA00023053"/>
    </source>
</evidence>
<dbReference type="InterPro" id="IPR018422">
    <property type="entry name" value="Cation/H_exchanger_CPA1"/>
</dbReference>
<feature type="transmembrane region" description="Helical" evidence="12">
    <location>
        <begin position="6"/>
        <end position="23"/>
    </location>
</feature>
<evidence type="ECO:0000313" key="14">
    <source>
        <dbReference type="EMBL" id="CAA0122158.1"/>
    </source>
</evidence>
<evidence type="ECO:0000256" key="4">
    <source>
        <dbReference type="ARBA" id="ARBA00022449"/>
    </source>
</evidence>
<dbReference type="Pfam" id="PF00999">
    <property type="entry name" value="Na_H_Exchanger"/>
    <property type="match status" value="1"/>
</dbReference>
<dbReference type="EMBL" id="CACSII010000022">
    <property type="protein sequence ID" value="CAA0122158.1"/>
    <property type="molecule type" value="Genomic_DNA"/>
</dbReference>
<keyword evidence="5" id="KW-1003">Cell membrane</keyword>
<dbReference type="PANTHER" id="PTHR10110:SF195">
    <property type="entry name" value="NA(+)_H(+) ANTIPORTER NHAS2"/>
    <property type="match status" value="1"/>
</dbReference>
<dbReference type="GO" id="GO:0098719">
    <property type="term" value="P:sodium ion import across plasma membrane"/>
    <property type="evidence" value="ECO:0007669"/>
    <property type="project" value="TreeGrafter"/>
</dbReference>
<keyword evidence="10 12" id="KW-0472">Membrane</keyword>
<feature type="transmembrane region" description="Helical" evidence="12">
    <location>
        <begin position="350"/>
        <end position="370"/>
    </location>
</feature>
<evidence type="ECO:0000313" key="15">
    <source>
        <dbReference type="Proteomes" id="UP000434580"/>
    </source>
</evidence>
<keyword evidence="8" id="KW-0915">Sodium</keyword>
<keyword evidence="6 12" id="KW-0812">Transmembrane</keyword>
<dbReference type="GO" id="GO:0015386">
    <property type="term" value="F:potassium:proton antiporter activity"/>
    <property type="evidence" value="ECO:0007669"/>
    <property type="project" value="TreeGrafter"/>
</dbReference>
<sequence length="405" mass="43323">MIEETMGQMLFLGSTVLLGLILSRLSKIDFTLTSLAAGVIAGISLPYLGVDTGLRADNIHEIVFFIVLPVLIFEASWQLDPSRLKRWLAPIMLLSTVGVLISAAVMALLVYYGIGHGVGFPVSAALLTGAILAATDPISVVNTLKRQKAAEDLTTLIEGESLFNDATAVVLFTIVFSLASAHESMSGGYLGLFVTVFFGGILLGCLMGLISAILVLLIGGAAAANIVLLICAFASYYIAEVFFGVSGIMAIVSAAIVSRSLLREQEQKYLASVVNTWDWLGVLFNGFIFVLMGLTITFDMFREQWLSMIIAIVAALIARAATVFVCGAMTKPMLRPIPMGWQKIQFWGGLRGAIAIALVLSLPTSFAGWFTIQSMVFAVVLFTLLVQGPSCGALIRRHGLVAHYG</sequence>
<evidence type="ECO:0000256" key="11">
    <source>
        <dbReference type="ARBA" id="ARBA00023201"/>
    </source>
</evidence>
<name>A0A5S9QVP7_9GAMM</name>
<keyword evidence="3" id="KW-0813">Transport</keyword>
<feature type="transmembrane region" description="Helical" evidence="12">
    <location>
        <begin position="30"/>
        <end position="50"/>
    </location>
</feature>
<dbReference type="InterPro" id="IPR006153">
    <property type="entry name" value="Cation/H_exchanger_TM"/>
</dbReference>
<feature type="transmembrane region" description="Helical" evidence="12">
    <location>
        <begin position="279"/>
        <end position="298"/>
    </location>
</feature>
<evidence type="ECO:0000259" key="13">
    <source>
        <dbReference type="Pfam" id="PF00999"/>
    </source>
</evidence>
<dbReference type="Proteomes" id="UP000434580">
    <property type="component" value="Unassembled WGS sequence"/>
</dbReference>
<organism evidence="14 15">
    <name type="scientific">BD1-7 clade bacterium</name>
    <dbReference type="NCBI Taxonomy" id="2029982"/>
    <lineage>
        <taxon>Bacteria</taxon>
        <taxon>Pseudomonadati</taxon>
        <taxon>Pseudomonadota</taxon>
        <taxon>Gammaproteobacteria</taxon>
        <taxon>Cellvibrionales</taxon>
        <taxon>Spongiibacteraceae</taxon>
        <taxon>BD1-7 clade</taxon>
    </lineage>
</organism>
<feature type="transmembrane region" description="Helical" evidence="12">
    <location>
        <begin position="162"/>
        <end position="181"/>
    </location>
</feature>
<accession>A0A5S9QVP7</accession>
<comment type="subcellular location">
    <subcellularLocation>
        <location evidence="1">Cell membrane</location>
        <topology evidence="1">Multi-pass membrane protein</topology>
    </subcellularLocation>
</comment>
<feature type="domain" description="Cation/H+ exchanger transmembrane" evidence="13">
    <location>
        <begin position="15"/>
        <end position="394"/>
    </location>
</feature>
<protein>
    <submittedName>
        <fullName evidence="14">Na(+)/H(+) antiporter ApNhaP</fullName>
    </submittedName>
</protein>
<evidence type="ECO:0000256" key="10">
    <source>
        <dbReference type="ARBA" id="ARBA00023136"/>
    </source>
</evidence>
<dbReference type="GO" id="GO:0015385">
    <property type="term" value="F:sodium:proton antiporter activity"/>
    <property type="evidence" value="ECO:0007669"/>
    <property type="project" value="InterPro"/>
</dbReference>